<dbReference type="Pfam" id="PF00486">
    <property type="entry name" value="Trans_reg_C"/>
    <property type="match status" value="1"/>
</dbReference>
<evidence type="ECO:0000313" key="6">
    <source>
        <dbReference type="Proteomes" id="UP001597097"/>
    </source>
</evidence>
<dbReference type="InterPro" id="IPR005158">
    <property type="entry name" value="BTAD"/>
</dbReference>
<dbReference type="InterPro" id="IPR027417">
    <property type="entry name" value="P-loop_NTPase"/>
</dbReference>
<dbReference type="SUPFAM" id="SSF46894">
    <property type="entry name" value="C-terminal effector domain of the bipartite response regulators"/>
    <property type="match status" value="1"/>
</dbReference>
<accession>A0ABW4GPR9</accession>
<dbReference type="Pfam" id="PF25872">
    <property type="entry name" value="HTH_77"/>
    <property type="match status" value="1"/>
</dbReference>
<evidence type="ECO:0000256" key="3">
    <source>
        <dbReference type="PROSITE-ProRule" id="PRU01091"/>
    </source>
</evidence>
<dbReference type="SMART" id="SM01043">
    <property type="entry name" value="BTAD"/>
    <property type="match status" value="1"/>
</dbReference>
<gene>
    <name evidence="5" type="ORF">ACFSJ0_39720</name>
</gene>
<feature type="DNA-binding region" description="OmpR/PhoB-type" evidence="3">
    <location>
        <begin position="1"/>
        <end position="87"/>
    </location>
</feature>
<keyword evidence="2 3" id="KW-0238">DNA-binding</keyword>
<dbReference type="InterPro" id="IPR058852">
    <property type="entry name" value="HTH_77"/>
</dbReference>
<sequence length="1027" mass="110354">MLLGRFEIRDDEGRPVEIPGTRVRALLARLALEPGRVVAIDVLTAAIWGDEPPAGSANALQSLVSRSRRLLGATAIESRPPGYRLAIEPDDVDVTRFERLTAAGSLAALRAAESLWRGPALADLADLPFAAPAGVRLAELRLSATEERLELELAEGTDVLGELRPLAAAHPLRERLQGLLMRALYAAGRQADALDAYERTRRTLSDELGVDPSAELAELHLAILRHDPRHQSRSQTRRTNLRAQVTSFVGREQELAQLAKALEAGRLVTVVGPGGAGKTRLAAEVADRAAELAPDGVWLVELAAVTEPLDVAHAVLTAIGARDAGRFESEGAAAHRDPAGRLAEALEGRRVLLVLDNCEHVVSAVAVLADRLLGACPDLRILATSRESLAIGGESLYPIPPLEWPAVTVDDPRTYPAVRLFIERAVSVRPGFVPDEGGLATVIEICARLDGMPLAIELAAARMRALSVEQIAAKLDDRFRLLTSGSRTALPRHRTLQAVVDWSWDLLSVRERDLAMLLAAFPGGATLDALEAVSGPEAADVLDALTALVDKSLVELSGERYRMQETVRSYGMARLIEAGQDRAVRDRHARHFLRLAETADAELRAADQLGWMARLRAEDDNLLAALRFAAEAGDAELGVRLLAALWWFWYLQGRNIEGMHWARGILDLPGEVPDAQRPVRLVLEGFAHHGLGAVEAARQAVDTGIELRDRLGGELSGRVLLLFAPVWLGDPAGAARAAERMLPRITGWERATTLLMLSIMAESEGDITRAFTLLGEARQGLLALGERWALSSALRMLAEHQARQGDLAASIEARLEALRLAGELGIVEDQAAILAYLAITRARLGELDQAQADMEAAWEFVTRLRKQEGIEYVRLARAEVLLRRGERAAALRELDAVEAATPHSPVRASAGCYRAMAALLDGDVAGARPPLDTAIELAADAADMPALAGAAHLCAALALADGEPARAAHLLGLATALRGTTDLSGYDNLLRPAERARALLGDAAFASAYDSAAALTRDAAIQAVRRR</sequence>
<evidence type="ECO:0000313" key="5">
    <source>
        <dbReference type="EMBL" id="MFD1543232.1"/>
    </source>
</evidence>
<proteinExistence type="inferred from homology"/>
<evidence type="ECO:0000256" key="1">
    <source>
        <dbReference type="ARBA" id="ARBA00005820"/>
    </source>
</evidence>
<dbReference type="PANTHER" id="PTHR47691:SF3">
    <property type="entry name" value="HTH-TYPE TRANSCRIPTIONAL REGULATOR RV0890C-RELATED"/>
    <property type="match status" value="1"/>
</dbReference>
<dbReference type="Gene3D" id="1.25.40.10">
    <property type="entry name" value="Tetratricopeptide repeat domain"/>
    <property type="match status" value="2"/>
</dbReference>
<dbReference type="Gene3D" id="3.40.50.300">
    <property type="entry name" value="P-loop containing nucleotide triphosphate hydrolases"/>
    <property type="match status" value="1"/>
</dbReference>
<name>A0ABW4GPR9_9ACTN</name>
<evidence type="ECO:0000256" key="2">
    <source>
        <dbReference type="ARBA" id="ARBA00023125"/>
    </source>
</evidence>
<dbReference type="InterPro" id="IPR016032">
    <property type="entry name" value="Sig_transdc_resp-reg_C-effctor"/>
</dbReference>
<dbReference type="Proteomes" id="UP001597097">
    <property type="component" value="Unassembled WGS sequence"/>
</dbReference>
<dbReference type="CDD" id="cd15831">
    <property type="entry name" value="BTAD"/>
    <property type="match status" value="1"/>
</dbReference>
<comment type="similarity">
    <text evidence="1">Belongs to the AfsR/DnrI/RedD regulatory family.</text>
</comment>
<feature type="domain" description="OmpR/PhoB-type" evidence="4">
    <location>
        <begin position="1"/>
        <end position="87"/>
    </location>
</feature>
<dbReference type="PROSITE" id="PS51755">
    <property type="entry name" value="OMPR_PHOB"/>
    <property type="match status" value="1"/>
</dbReference>
<protein>
    <submittedName>
        <fullName evidence="5">BTAD domain-containing putative transcriptional regulator</fullName>
    </submittedName>
</protein>
<comment type="caution">
    <text evidence="5">The sequence shown here is derived from an EMBL/GenBank/DDBJ whole genome shotgun (WGS) entry which is preliminary data.</text>
</comment>
<dbReference type="EMBL" id="JBHUCM010000038">
    <property type="protein sequence ID" value="MFD1543232.1"/>
    <property type="molecule type" value="Genomic_DNA"/>
</dbReference>
<dbReference type="RefSeq" id="WP_246653368.1">
    <property type="nucleotide sequence ID" value="NZ_JAHKRM010000028.1"/>
</dbReference>
<dbReference type="Pfam" id="PF03704">
    <property type="entry name" value="BTAD"/>
    <property type="match status" value="1"/>
</dbReference>
<dbReference type="InterPro" id="IPR011990">
    <property type="entry name" value="TPR-like_helical_dom_sf"/>
</dbReference>
<evidence type="ECO:0000259" key="4">
    <source>
        <dbReference type="PROSITE" id="PS51755"/>
    </source>
</evidence>
<dbReference type="InterPro" id="IPR001867">
    <property type="entry name" value="OmpR/PhoB-type_DNA-bd"/>
</dbReference>
<dbReference type="InterPro" id="IPR036388">
    <property type="entry name" value="WH-like_DNA-bd_sf"/>
</dbReference>
<organism evidence="5 6">
    <name type="scientific">Nonomuraea guangzhouensis</name>
    <dbReference type="NCBI Taxonomy" id="1291555"/>
    <lineage>
        <taxon>Bacteria</taxon>
        <taxon>Bacillati</taxon>
        <taxon>Actinomycetota</taxon>
        <taxon>Actinomycetes</taxon>
        <taxon>Streptosporangiales</taxon>
        <taxon>Streptosporangiaceae</taxon>
        <taxon>Nonomuraea</taxon>
    </lineage>
</organism>
<keyword evidence="6" id="KW-1185">Reference proteome</keyword>
<dbReference type="InterPro" id="IPR041664">
    <property type="entry name" value="AAA_16"/>
</dbReference>
<dbReference type="Gene3D" id="1.10.10.10">
    <property type="entry name" value="Winged helix-like DNA-binding domain superfamily/Winged helix DNA-binding domain"/>
    <property type="match status" value="1"/>
</dbReference>
<dbReference type="PRINTS" id="PR00364">
    <property type="entry name" value="DISEASERSIST"/>
</dbReference>
<reference evidence="6" key="1">
    <citation type="journal article" date="2019" name="Int. J. Syst. Evol. Microbiol.">
        <title>The Global Catalogue of Microorganisms (GCM) 10K type strain sequencing project: providing services to taxonomists for standard genome sequencing and annotation.</title>
        <authorList>
            <consortium name="The Broad Institute Genomics Platform"/>
            <consortium name="The Broad Institute Genome Sequencing Center for Infectious Disease"/>
            <person name="Wu L."/>
            <person name="Ma J."/>
        </authorList>
    </citation>
    <scope>NUCLEOTIDE SEQUENCE [LARGE SCALE GENOMIC DNA]</scope>
    <source>
        <strain evidence="6">CGMCC 1.15399</strain>
    </source>
</reference>
<dbReference type="SUPFAM" id="SSF48452">
    <property type="entry name" value="TPR-like"/>
    <property type="match status" value="2"/>
</dbReference>
<dbReference type="Pfam" id="PF13191">
    <property type="entry name" value="AAA_16"/>
    <property type="match status" value="1"/>
</dbReference>
<dbReference type="SMART" id="SM00862">
    <property type="entry name" value="Trans_reg_C"/>
    <property type="match status" value="1"/>
</dbReference>
<dbReference type="SUPFAM" id="SSF52540">
    <property type="entry name" value="P-loop containing nucleoside triphosphate hydrolases"/>
    <property type="match status" value="1"/>
</dbReference>
<dbReference type="PANTHER" id="PTHR47691">
    <property type="entry name" value="REGULATOR-RELATED"/>
    <property type="match status" value="1"/>
</dbReference>